<accession>A0A2C6L5Z4</accession>
<dbReference type="PANTHER" id="PTHR11362">
    <property type="entry name" value="PHOSPHATIDYLETHANOLAMINE-BINDING PROTEIN"/>
    <property type="match status" value="1"/>
</dbReference>
<dbReference type="AlphaFoldDB" id="A0A2C6L5Z4"/>
<dbReference type="CDD" id="cd00866">
    <property type="entry name" value="PEBP_euk"/>
    <property type="match status" value="1"/>
</dbReference>
<dbReference type="InterPro" id="IPR036610">
    <property type="entry name" value="PEBP-like_sf"/>
</dbReference>
<dbReference type="Gene3D" id="3.90.280.10">
    <property type="entry name" value="PEBP-like"/>
    <property type="match status" value="1"/>
</dbReference>
<evidence type="ECO:0000313" key="2">
    <source>
        <dbReference type="Proteomes" id="UP000221165"/>
    </source>
</evidence>
<proteinExistence type="predicted"/>
<dbReference type="Pfam" id="PF01161">
    <property type="entry name" value="PBP"/>
    <property type="match status" value="1"/>
</dbReference>
<dbReference type="VEuPathDB" id="ToxoDB:CSUI_002117"/>
<dbReference type="SUPFAM" id="SSF49777">
    <property type="entry name" value="PEBP-like"/>
    <property type="match status" value="1"/>
</dbReference>
<dbReference type="InterPro" id="IPR035810">
    <property type="entry name" value="PEBP_euk"/>
</dbReference>
<name>A0A2C6L5Z4_9APIC</name>
<reference evidence="1 2" key="1">
    <citation type="journal article" date="2017" name="Int. J. Parasitol.">
        <title>The genome of the protozoan parasite Cystoisospora suis and a reverse vaccinology approach to identify vaccine candidates.</title>
        <authorList>
            <person name="Palmieri N."/>
            <person name="Shrestha A."/>
            <person name="Ruttkowski B."/>
            <person name="Beck T."/>
            <person name="Vogl C."/>
            <person name="Tomley F."/>
            <person name="Blake D.P."/>
            <person name="Joachim A."/>
        </authorList>
    </citation>
    <scope>NUCLEOTIDE SEQUENCE [LARGE SCALE GENOMIC DNA]</scope>
    <source>
        <strain evidence="1 2">Wien I</strain>
    </source>
</reference>
<dbReference type="GeneID" id="94425530"/>
<dbReference type="EMBL" id="MIGC01000884">
    <property type="protein sequence ID" value="PHJ24037.1"/>
    <property type="molecule type" value="Genomic_DNA"/>
</dbReference>
<dbReference type="InterPro" id="IPR008914">
    <property type="entry name" value="PEBP"/>
</dbReference>
<sequence>MASQKMTSLSFSSPSFYSFSSFRQGKKQRSSFSLFCVISLFISFFLSSFSFSLSTGTAVVGAMASDLATSCSRLKEAGIIPDVIPTEDECAHLSVAVEIDFQGGTAKDGQEWTVGETRHVPSIKLSRPPSHGQVFYLFFTDPDAPQRSHPVASEWAHWVVATGGRTLDSSSKTFLEYNGPAPPAGTGLHRYVLLVYEGKAGEIQGIPSSAERKQWGGKKHAHSIAKENYLTLVGVEWFTVQRV</sequence>
<dbReference type="Proteomes" id="UP000221165">
    <property type="component" value="Unassembled WGS sequence"/>
</dbReference>
<gene>
    <name evidence="1" type="ORF">CSUI_002117</name>
</gene>
<organism evidence="1 2">
    <name type="scientific">Cystoisospora suis</name>
    <dbReference type="NCBI Taxonomy" id="483139"/>
    <lineage>
        <taxon>Eukaryota</taxon>
        <taxon>Sar</taxon>
        <taxon>Alveolata</taxon>
        <taxon>Apicomplexa</taxon>
        <taxon>Conoidasida</taxon>
        <taxon>Coccidia</taxon>
        <taxon>Eucoccidiorida</taxon>
        <taxon>Eimeriorina</taxon>
        <taxon>Sarcocystidae</taxon>
        <taxon>Cystoisospora</taxon>
    </lineage>
</organism>
<dbReference type="PANTHER" id="PTHR11362:SF82">
    <property type="entry name" value="PHOSPHATIDYLETHANOLAMINE-BINDING PROTEIN 4"/>
    <property type="match status" value="1"/>
</dbReference>
<protein>
    <submittedName>
        <fullName evidence="1">Phosphatidylethanolamine-binding protein</fullName>
    </submittedName>
</protein>
<dbReference type="OrthoDB" id="2506647at2759"/>
<evidence type="ECO:0000313" key="1">
    <source>
        <dbReference type="EMBL" id="PHJ24037.1"/>
    </source>
</evidence>
<dbReference type="RefSeq" id="XP_067925711.1">
    <property type="nucleotide sequence ID" value="XM_068062319.1"/>
</dbReference>
<comment type="caution">
    <text evidence="1">The sequence shown here is derived from an EMBL/GenBank/DDBJ whole genome shotgun (WGS) entry which is preliminary data.</text>
</comment>
<keyword evidence="2" id="KW-1185">Reference proteome</keyword>